<dbReference type="GO" id="GO:0007015">
    <property type="term" value="P:actin filament organization"/>
    <property type="evidence" value="ECO:0007669"/>
    <property type="project" value="TreeGrafter"/>
</dbReference>
<feature type="compositionally biased region" description="Polar residues" evidence="2">
    <location>
        <begin position="375"/>
        <end position="395"/>
    </location>
</feature>
<reference evidence="4 5" key="1">
    <citation type="submission" date="2016-10" db="EMBL/GenBank/DDBJ databases">
        <authorList>
            <person name="de Groot N.N."/>
        </authorList>
    </citation>
    <scope>NUCLEOTIDE SEQUENCE [LARGE SCALE GENOMIC DNA]</scope>
    <source>
        <strain evidence="4 5">CBS 141442</strain>
    </source>
</reference>
<dbReference type="SUPFAM" id="SSF56112">
    <property type="entry name" value="Protein kinase-like (PK-like)"/>
    <property type="match status" value="1"/>
</dbReference>
<feature type="compositionally biased region" description="Basic and acidic residues" evidence="2">
    <location>
        <begin position="886"/>
        <end position="901"/>
    </location>
</feature>
<dbReference type="Proteomes" id="UP000182334">
    <property type="component" value="Chromosome VII"/>
</dbReference>
<accession>A0A1L0DPT7</accession>
<gene>
    <name evidence="4" type="ORF">SAMEA4029010_CIC11G00000000195</name>
</gene>
<feature type="compositionally biased region" description="Polar residues" evidence="2">
    <location>
        <begin position="422"/>
        <end position="438"/>
    </location>
</feature>
<feature type="compositionally biased region" description="Polar residues" evidence="2">
    <location>
        <begin position="353"/>
        <end position="367"/>
    </location>
</feature>
<evidence type="ECO:0000259" key="3">
    <source>
        <dbReference type="PROSITE" id="PS50011"/>
    </source>
</evidence>
<protein>
    <submittedName>
        <fullName evidence="4">CIC11C00000000195</fullName>
    </submittedName>
</protein>
<keyword evidence="5" id="KW-1185">Reference proteome</keyword>
<dbReference type="OrthoDB" id="2018507at2759"/>
<dbReference type="PROSITE" id="PS50011">
    <property type="entry name" value="PROTEIN_KINASE_DOM"/>
    <property type="match status" value="1"/>
</dbReference>
<evidence type="ECO:0000313" key="4">
    <source>
        <dbReference type="EMBL" id="SGZ57848.1"/>
    </source>
</evidence>
<dbReference type="GO" id="GO:0004674">
    <property type="term" value="F:protein serine/threonine kinase activity"/>
    <property type="evidence" value="ECO:0007669"/>
    <property type="project" value="TreeGrafter"/>
</dbReference>
<dbReference type="GO" id="GO:0000147">
    <property type="term" value="P:actin cortical patch assembly"/>
    <property type="evidence" value="ECO:0007669"/>
    <property type="project" value="TreeGrafter"/>
</dbReference>
<dbReference type="Pfam" id="PF00069">
    <property type="entry name" value="Pkinase"/>
    <property type="match status" value="1"/>
</dbReference>
<feature type="region of interest" description="Disordered" evidence="2">
    <location>
        <begin position="554"/>
        <end position="576"/>
    </location>
</feature>
<keyword evidence="1" id="KW-0547">Nucleotide-binding</keyword>
<dbReference type="InterPro" id="IPR000719">
    <property type="entry name" value="Prot_kinase_dom"/>
</dbReference>
<dbReference type="PANTHER" id="PTHR22967:SF65">
    <property type="entry name" value="SERINE_THREONINE-PROTEIN KINASE AKL1"/>
    <property type="match status" value="1"/>
</dbReference>
<evidence type="ECO:0000313" key="5">
    <source>
        <dbReference type="Proteomes" id="UP000182334"/>
    </source>
</evidence>
<evidence type="ECO:0000256" key="2">
    <source>
        <dbReference type="SAM" id="MobiDB-lite"/>
    </source>
</evidence>
<organism evidence="4 5">
    <name type="scientific">Sungouiella intermedia</name>
    <dbReference type="NCBI Taxonomy" id="45354"/>
    <lineage>
        <taxon>Eukaryota</taxon>
        <taxon>Fungi</taxon>
        <taxon>Dikarya</taxon>
        <taxon>Ascomycota</taxon>
        <taxon>Saccharomycotina</taxon>
        <taxon>Pichiomycetes</taxon>
        <taxon>Metschnikowiaceae</taxon>
        <taxon>Sungouiella</taxon>
    </lineage>
</organism>
<dbReference type="Gene3D" id="1.10.510.10">
    <property type="entry name" value="Transferase(Phosphotransferase) domain 1"/>
    <property type="match status" value="1"/>
</dbReference>
<dbReference type="InterPro" id="IPR011009">
    <property type="entry name" value="Kinase-like_dom_sf"/>
</dbReference>
<dbReference type="InterPro" id="IPR008271">
    <property type="entry name" value="Ser/Thr_kinase_AS"/>
</dbReference>
<dbReference type="EMBL" id="LT635762">
    <property type="protein sequence ID" value="SGZ57848.1"/>
    <property type="molecule type" value="Genomic_DNA"/>
</dbReference>
<sequence length="914" mass="102234">MMKLTEGMRLAVGSHEVTVRHFLLEGGFSQIYEVTMDPKEDDTDIGCLKQVIVPDKNGLTILRKEVDVMKTLAKASMIVKYYDSHAERLENGTYQVLVLMELCPNKSLLDYMNAHIREKLTEKAILKIMKDISLGIYEMHKLKMVHRDIKIENVLIDAHHDFKLCDFGSVASPTRPPKDQQEFQALSHDILYHTTPQYRAPEMIDLYRGFPIDEKSDIWALGCFLYKLCYYITPFETNGDIAILHASFQFPPAPVYSGDLKNLIIIMLQESPLYRPNIVQIIMLLYKMMGIEFVDLGIDDFYHAGEYNFQALHEMQRHKQNELLKQQQYYYEQQKQQQEFEAKQRETLAVRSLQDSKLSSNHGSVTDLNRRVLSRTPQPSSESILASNSQNSQHGKPSHVPIEQRASEAQNQLSLQSPVQMYTKSPQQYPQLSQSANSKLPGHAVPSQSSSAAHLDGKMNSISDTQQKAPTLSPELKSNKSVNSINSIVSIDSSDDSEVDINALGNLEDAENRYPSLDALDIALGGASTKSQEKGTIESPNTPKISIVNVSGSHVIDDRQTQPSKAPSEHHVKKPSQYEHIEAWQRLSASINKNAERLVEDIFVSRTTTNDPQAASKSGSHKSAGVSLESVDEVHFSEAKDSKPLNLNSPVVLPEKNKDSQKDKPSFLALSNQATLAVIGAPAPVVTPSLPGLAHVAGNLPGALPKSNPYSYQPAVLQELSSYVSHTKPFKEGKRESSNPWGDVLRKNDAVSFESMGRNSPFPNPDNDLSHNVLKLNLDDHPQPVSHKSELNLIELETGLSSSQSDLAPPLPSRPHEEVSLLDLGIDEDFTKKNNNKSMFKKKIADIQNQPIAFLEEVIDFASDDENNKSEMSRVAIRNSLRKSRKLSDHQHKRSDSSHAESRKRHSFFGGTLE</sequence>
<dbReference type="SMART" id="SM00220">
    <property type="entry name" value="S_TKc"/>
    <property type="match status" value="1"/>
</dbReference>
<feature type="region of interest" description="Disordered" evidence="2">
    <location>
        <begin position="868"/>
        <end position="914"/>
    </location>
</feature>
<name>A0A1L0DPT7_9ASCO</name>
<dbReference type="PANTHER" id="PTHR22967">
    <property type="entry name" value="SERINE/THREONINE PROTEIN KINASE"/>
    <property type="match status" value="1"/>
</dbReference>
<evidence type="ECO:0000256" key="1">
    <source>
        <dbReference type="ARBA" id="ARBA00022741"/>
    </source>
</evidence>
<feature type="compositionally biased region" description="Basic and acidic residues" evidence="2">
    <location>
        <begin position="655"/>
        <end position="664"/>
    </location>
</feature>
<feature type="region of interest" description="Disordered" evidence="2">
    <location>
        <begin position="422"/>
        <end position="456"/>
    </location>
</feature>
<proteinExistence type="predicted"/>
<dbReference type="GO" id="GO:0005737">
    <property type="term" value="C:cytoplasm"/>
    <property type="evidence" value="ECO:0007669"/>
    <property type="project" value="TreeGrafter"/>
</dbReference>
<feature type="region of interest" description="Disordered" evidence="2">
    <location>
        <begin position="351"/>
        <end position="400"/>
    </location>
</feature>
<dbReference type="GO" id="GO:0005524">
    <property type="term" value="F:ATP binding"/>
    <property type="evidence" value="ECO:0007669"/>
    <property type="project" value="InterPro"/>
</dbReference>
<feature type="domain" description="Protein kinase" evidence="3">
    <location>
        <begin position="17"/>
        <end position="289"/>
    </location>
</feature>
<feature type="region of interest" description="Disordered" evidence="2">
    <location>
        <begin position="635"/>
        <end position="664"/>
    </location>
</feature>
<dbReference type="PROSITE" id="PS00108">
    <property type="entry name" value="PROTEIN_KINASE_ST"/>
    <property type="match status" value="1"/>
</dbReference>
<dbReference type="AlphaFoldDB" id="A0A1L0DPT7"/>
<dbReference type="STRING" id="45354.A0A1L0DPT7"/>